<organism evidence="2 3">
    <name type="scientific">Dreissena polymorpha</name>
    <name type="common">Zebra mussel</name>
    <name type="synonym">Mytilus polymorpha</name>
    <dbReference type="NCBI Taxonomy" id="45954"/>
    <lineage>
        <taxon>Eukaryota</taxon>
        <taxon>Metazoa</taxon>
        <taxon>Spiralia</taxon>
        <taxon>Lophotrochozoa</taxon>
        <taxon>Mollusca</taxon>
        <taxon>Bivalvia</taxon>
        <taxon>Autobranchia</taxon>
        <taxon>Heteroconchia</taxon>
        <taxon>Euheterodonta</taxon>
        <taxon>Imparidentia</taxon>
        <taxon>Neoheterodontei</taxon>
        <taxon>Myida</taxon>
        <taxon>Dreissenoidea</taxon>
        <taxon>Dreissenidae</taxon>
        <taxon>Dreissena</taxon>
    </lineage>
</organism>
<dbReference type="EMBL" id="JAIWYP010000009">
    <property type="protein sequence ID" value="KAH3776023.1"/>
    <property type="molecule type" value="Genomic_DNA"/>
</dbReference>
<dbReference type="AlphaFoldDB" id="A0A9D4EB12"/>
<proteinExistence type="predicted"/>
<dbReference type="Proteomes" id="UP000828390">
    <property type="component" value="Unassembled WGS sequence"/>
</dbReference>
<comment type="caution">
    <text evidence="2">The sequence shown here is derived from an EMBL/GenBank/DDBJ whole genome shotgun (WGS) entry which is preliminary data.</text>
</comment>
<reference evidence="2" key="2">
    <citation type="submission" date="2020-11" db="EMBL/GenBank/DDBJ databases">
        <authorList>
            <person name="McCartney M.A."/>
            <person name="Auch B."/>
            <person name="Kono T."/>
            <person name="Mallez S."/>
            <person name="Becker A."/>
            <person name="Gohl D.M."/>
            <person name="Silverstein K.A.T."/>
            <person name="Koren S."/>
            <person name="Bechman K.B."/>
            <person name="Herman A."/>
            <person name="Abrahante J.E."/>
            <person name="Garbe J."/>
        </authorList>
    </citation>
    <scope>NUCLEOTIDE SEQUENCE</scope>
    <source>
        <strain evidence="2">Duluth1</strain>
        <tissue evidence="2">Whole animal</tissue>
    </source>
</reference>
<name>A0A9D4EB12_DREPO</name>
<accession>A0A9D4EB12</accession>
<keyword evidence="3" id="KW-1185">Reference proteome</keyword>
<feature type="region of interest" description="Disordered" evidence="1">
    <location>
        <begin position="1"/>
        <end position="23"/>
    </location>
</feature>
<protein>
    <submittedName>
        <fullName evidence="2">Uncharacterized protein</fullName>
    </submittedName>
</protein>
<gene>
    <name evidence="2" type="ORF">DPMN_177434</name>
</gene>
<evidence type="ECO:0000256" key="1">
    <source>
        <dbReference type="SAM" id="MobiDB-lite"/>
    </source>
</evidence>
<reference evidence="2" key="1">
    <citation type="journal article" date="2019" name="bioRxiv">
        <title>The Genome of the Zebra Mussel, Dreissena polymorpha: A Resource for Invasive Species Research.</title>
        <authorList>
            <person name="McCartney M.A."/>
            <person name="Auch B."/>
            <person name="Kono T."/>
            <person name="Mallez S."/>
            <person name="Zhang Y."/>
            <person name="Obille A."/>
            <person name="Becker A."/>
            <person name="Abrahante J.E."/>
            <person name="Garbe J."/>
            <person name="Badalamenti J.P."/>
            <person name="Herman A."/>
            <person name="Mangelson H."/>
            <person name="Liachko I."/>
            <person name="Sullivan S."/>
            <person name="Sone E.D."/>
            <person name="Koren S."/>
            <person name="Silverstein K.A.T."/>
            <person name="Beckman K.B."/>
            <person name="Gohl D.M."/>
        </authorList>
    </citation>
    <scope>NUCLEOTIDE SEQUENCE</scope>
    <source>
        <strain evidence="2">Duluth1</strain>
        <tissue evidence="2">Whole animal</tissue>
    </source>
</reference>
<sequence>MTTTVRVAATDSAQAYEKKSSTAVPRALWKEVRQEERDRTGKDNNAHEAMAKEITLDEMENAIKQLNTTEYPGPDKLPT</sequence>
<evidence type="ECO:0000313" key="3">
    <source>
        <dbReference type="Proteomes" id="UP000828390"/>
    </source>
</evidence>
<evidence type="ECO:0000313" key="2">
    <source>
        <dbReference type="EMBL" id="KAH3776023.1"/>
    </source>
</evidence>